<sequence>MSNEKLSRIDSIDDSDKVRQTIHDTVQSESRRTSFAATATNTHSRRQSRYSFASRKSIFGGHGSLSGMLRGAGGNKAIKYENTYHLKPKPSEKVKQKPLENLIRTTLNSTLKDVVYEPQQAHVLSMNLANMIRKTVRELNTPSRYKFIVQVHIGSPEHASVFITSQAVWNVEMGDTYASATFSNSKVFAVGIIHAVYFE</sequence>
<name>A0AA85JQW2_TRIRE</name>
<dbReference type="InterPro" id="IPR038586">
    <property type="entry name" value="Tctex-1-like_sf"/>
</dbReference>
<dbReference type="Pfam" id="PF03645">
    <property type="entry name" value="Tctex-1"/>
    <property type="match status" value="1"/>
</dbReference>
<dbReference type="GO" id="GO:0045505">
    <property type="term" value="F:dynein intermediate chain binding"/>
    <property type="evidence" value="ECO:0007669"/>
    <property type="project" value="TreeGrafter"/>
</dbReference>
<accession>A0AA85JQW2</accession>
<dbReference type="PANTHER" id="PTHR21255">
    <property type="entry name" value="T-COMPLEX-ASSOCIATED-TESTIS-EXPRESSED 1/ DYNEIN LIGHT CHAIN"/>
    <property type="match status" value="1"/>
</dbReference>
<dbReference type="GO" id="GO:0005737">
    <property type="term" value="C:cytoplasm"/>
    <property type="evidence" value="ECO:0007669"/>
    <property type="project" value="TreeGrafter"/>
</dbReference>
<evidence type="ECO:0000313" key="3">
    <source>
        <dbReference type="Proteomes" id="UP000050795"/>
    </source>
</evidence>
<reference evidence="3" key="1">
    <citation type="submission" date="2022-06" db="EMBL/GenBank/DDBJ databases">
        <authorList>
            <person name="Berger JAMES D."/>
            <person name="Berger JAMES D."/>
        </authorList>
    </citation>
    <scope>NUCLEOTIDE SEQUENCE [LARGE SCALE GENOMIC DNA]</scope>
</reference>
<dbReference type="Gene3D" id="3.30.1140.40">
    <property type="entry name" value="Tctex-1"/>
    <property type="match status" value="1"/>
</dbReference>
<protein>
    <recommendedName>
        <fullName evidence="5">Dynein light chain</fullName>
    </recommendedName>
</protein>
<evidence type="ECO:0000256" key="1">
    <source>
        <dbReference type="ARBA" id="ARBA00005361"/>
    </source>
</evidence>
<dbReference type="CDD" id="cd21451">
    <property type="entry name" value="DLC-like_TCTEX1D"/>
    <property type="match status" value="1"/>
</dbReference>
<dbReference type="InterPro" id="IPR005334">
    <property type="entry name" value="Tctex-1-like"/>
</dbReference>
<reference evidence="4" key="2">
    <citation type="submission" date="2023-11" db="UniProtKB">
        <authorList>
            <consortium name="WormBaseParasite"/>
        </authorList>
    </citation>
    <scope>IDENTIFICATION</scope>
</reference>
<dbReference type="GO" id="GO:0005868">
    <property type="term" value="C:cytoplasmic dynein complex"/>
    <property type="evidence" value="ECO:0007669"/>
    <property type="project" value="TreeGrafter"/>
</dbReference>
<evidence type="ECO:0008006" key="5">
    <source>
        <dbReference type="Google" id="ProtNLM"/>
    </source>
</evidence>
<dbReference type="WBParaSite" id="TREG1_3060.1">
    <property type="protein sequence ID" value="TREG1_3060.1"/>
    <property type="gene ID" value="TREG1_3060"/>
</dbReference>
<evidence type="ECO:0000256" key="2">
    <source>
        <dbReference type="SAM" id="MobiDB-lite"/>
    </source>
</evidence>
<comment type="similarity">
    <text evidence="1">Belongs to the dynein light chain Tctex-type family.</text>
</comment>
<keyword evidence="3" id="KW-1185">Reference proteome</keyword>
<organism evidence="3 4">
    <name type="scientific">Trichobilharzia regenti</name>
    <name type="common">Nasal bird schistosome</name>
    <dbReference type="NCBI Taxonomy" id="157069"/>
    <lineage>
        <taxon>Eukaryota</taxon>
        <taxon>Metazoa</taxon>
        <taxon>Spiralia</taxon>
        <taxon>Lophotrochozoa</taxon>
        <taxon>Platyhelminthes</taxon>
        <taxon>Trematoda</taxon>
        <taxon>Digenea</taxon>
        <taxon>Strigeidida</taxon>
        <taxon>Schistosomatoidea</taxon>
        <taxon>Schistosomatidae</taxon>
        <taxon>Trichobilharzia</taxon>
    </lineage>
</organism>
<dbReference type="AlphaFoldDB" id="A0AA85JQW2"/>
<feature type="region of interest" description="Disordered" evidence="2">
    <location>
        <begin position="24"/>
        <end position="49"/>
    </location>
</feature>
<dbReference type="GO" id="GO:0007018">
    <property type="term" value="P:microtubule-based movement"/>
    <property type="evidence" value="ECO:0007669"/>
    <property type="project" value="TreeGrafter"/>
</dbReference>
<dbReference type="Proteomes" id="UP000050795">
    <property type="component" value="Unassembled WGS sequence"/>
</dbReference>
<evidence type="ECO:0000313" key="4">
    <source>
        <dbReference type="WBParaSite" id="TREG1_3060.1"/>
    </source>
</evidence>
<proteinExistence type="inferred from homology"/>
<feature type="compositionally biased region" description="Polar residues" evidence="2">
    <location>
        <begin position="24"/>
        <end position="42"/>
    </location>
</feature>
<dbReference type="PANTHER" id="PTHR21255:SF7">
    <property type="entry name" value="DYNEIN LIGHT CHAIN TCTEX-TYPE PROTEIN 2B"/>
    <property type="match status" value="1"/>
</dbReference>